<sequence>MDVPPETFPFSSTSTRHDTMSTMSSDKQPSLPSGRWPITIHGNCARCGHHHKAATIQIHVVEGICEASHVICDHCGQKWLTIGGLNSTQISLLSTVTTELDYGEINFRYTLFSMVRSAASIALPTALANVPEDPSPLPSRSSSALYARNFSDASVNSERRSLRDYRTNALPDDDVEARPTQVLGDGPVAEISTPGPPKNGSTALRVIKRKLTKAFGVLKQVHYKALYHKSRRFKLTAERDGKEPNTETGMQRQITSPDIVASVSSENERPSRHVGDDNSGAAKMTGQIIEDLKSVDKETIRNMTPKQRDTWIRERITAYKRSRSRSALQRDCKRRHSTSSIGDYILLPHRSATTPTFQRYSLDQMGSQFDALPPDAFFNHTGPLTISATRISEADTAVEYQEDPSSPRSSQQAGRSRSPRPASLFRTRLSWQQSRHARTQRDSLDSVLANTIRNSRGLDRLSLASVAPQDMLTGGDALELSSSANPVVEEVSTVSHPSES</sequence>
<dbReference type="RefSeq" id="XP_018034162.1">
    <property type="nucleotide sequence ID" value="XM_018178839.1"/>
</dbReference>
<dbReference type="InParanoid" id="A0A177CAK5"/>
<dbReference type="AlphaFoldDB" id="A0A177CAK5"/>
<feature type="region of interest" description="Disordered" evidence="1">
    <location>
        <begin position="236"/>
        <end position="281"/>
    </location>
</feature>
<feature type="region of interest" description="Disordered" evidence="1">
    <location>
        <begin position="1"/>
        <end position="33"/>
    </location>
</feature>
<feature type="compositionally biased region" description="Polar residues" evidence="1">
    <location>
        <begin position="9"/>
        <end position="31"/>
    </location>
</feature>
<keyword evidence="3" id="KW-1185">Reference proteome</keyword>
<dbReference type="GeneID" id="28762325"/>
<feature type="compositionally biased region" description="Polar residues" evidence="1">
    <location>
        <begin position="403"/>
        <end position="415"/>
    </location>
</feature>
<proteinExistence type="predicted"/>
<organism evidence="2 3">
    <name type="scientific">Paraphaeosphaeria sporulosa</name>
    <dbReference type="NCBI Taxonomy" id="1460663"/>
    <lineage>
        <taxon>Eukaryota</taxon>
        <taxon>Fungi</taxon>
        <taxon>Dikarya</taxon>
        <taxon>Ascomycota</taxon>
        <taxon>Pezizomycotina</taxon>
        <taxon>Dothideomycetes</taxon>
        <taxon>Pleosporomycetidae</taxon>
        <taxon>Pleosporales</taxon>
        <taxon>Massarineae</taxon>
        <taxon>Didymosphaeriaceae</taxon>
        <taxon>Paraphaeosphaeria</taxon>
    </lineage>
</organism>
<evidence type="ECO:0000313" key="2">
    <source>
        <dbReference type="EMBL" id="OAG03797.1"/>
    </source>
</evidence>
<gene>
    <name evidence="2" type="ORF">CC84DRAFT_1165971</name>
</gene>
<feature type="compositionally biased region" description="Polar residues" evidence="1">
    <location>
        <begin position="246"/>
        <end position="256"/>
    </location>
</feature>
<accession>A0A177CAK5</accession>
<dbReference type="Proteomes" id="UP000077069">
    <property type="component" value="Unassembled WGS sequence"/>
</dbReference>
<evidence type="ECO:0000256" key="1">
    <source>
        <dbReference type="SAM" id="MobiDB-lite"/>
    </source>
</evidence>
<feature type="compositionally biased region" description="Basic and acidic residues" evidence="1">
    <location>
        <begin position="236"/>
        <end position="245"/>
    </location>
</feature>
<feature type="region of interest" description="Disordered" evidence="1">
    <location>
        <begin position="397"/>
        <end position="423"/>
    </location>
</feature>
<name>A0A177CAK5_9PLEO</name>
<protein>
    <submittedName>
        <fullName evidence="2">Uncharacterized protein</fullName>
    </submittedName>
</protein>
<evidence type="ECO:0000313" key="3">
    <source>
        <dbReference type="Proteomes" id="UP000077069"/>
    </source>
</evidence>
<dbReference type="OrthoDB" id="3945111at2759"/>
<reference evidence="2 3" key="1">
    <citation type="submission" date="2016-05" db="EMBL/GenBank/DDBJ databases">
        <title>Comparative analysis of secretome profiles of manganese(II)-oxidizing ascomycete fungi.</title>
        <authorList>
            <consortium name="DOE Joint Genome Institute"/>
            <person name="Zeiner C.A."/>
            <person name="Purvine S.O."/>
            <person name="Zink E.M."/>
            <person name="Wu S."/>
            <person name="Pasa-Tolic L."/>
            <person name="Chaput D.L."/>
            <person name="Haridas S."/>
            <person name="Grigoriev I.V."/>
            <person name="Santelli C.M."/>
            <person name="Hansel C.M."/>
        </authorList>
    </citation>
    <scope>NUCLEOTIDE SEQUENCE [LARGE SCALE GENOMIC DNA]</scope>
    <source>
        <strain evidence="2 3">AP3s5-JAC2a</strain>
    </source>
</reference>
<dbReference type="EMBL" id="KV441554">
    <property type="protein sequence ID" value="OAG03797.1"/>
    <property type="molecule type" value="Genomic_DNA"/>
</dbReference>
<feature type="compositionally biased region" description="Basic and acidic residues" evidence="1">
    <location>
        <begin position="266"/>
        <end position="276"/>
    </location>
</feature>